<evidence type="ECO:0000313" key="1">
    <source>
        <dbReference type="EMBL" id="GAO43436.1"/>
    </source>
</evidence>
<protein>
    <recommendedName>
        <fullName evidence="3">DUF1415 domain-containing protein</fullName>
    </recommendedName>
</protein>
<dbReference type="EMBL" id="BBWV01000002">
    <property type="protein sequence ID" value="GAO43436.1"/>
    <property type="molecule type" value="Genomic_DNA"/>
</dbReference>
<dbReference type="Pfam" id="PF07209">
    <property type="entry name" value="DUF1415"/>
    <property type="match status" value="1"/>
</dbReference>
<dbReference type="AlphaFoldDB" id="A0A0E9N1C1"/>
<evidence type="ECO:0008006" key="3">
    <source>
        <dbReference type="Google" id="ProtNLM"/>
    </source>
</evidence>
<dbReference type="RefSeq" id="WP_046369316.1">
    <property type="nucleotide sequence ID" value="NZ_BBWV01000002.1"/>
</dbReference>
<dbReference type="InterPro" id="IPR009858">
    <property type="entry name" value="DUF1415"/>
</dbReference>
<organism evidence="1 2">
    <name type="scientific">Flavihumibacter petaseus NBRC 106054</name>
    <dbReference type="NCBI Taxonomy" id="1220578"/>
    <lineage>
        <taxon>Bacteria</taxon>
        <taxon>Pseudomonadati</taxon>
        <taxon>Bacteroidota</taxon>
        <taxon>Chitinophagia</taxon>
        <taxon>Chitinophagales</taxon>
        <taxon>Chitinophagaceae</taxon>
        <taxon>Flavihumibacter</taxon>
    </lineage>
</organism>
<keyword evidence="2" id="KW-1185">Reference proteome</keyword>
<dbReference type="Proteomes" id="UP000033121">
    <property type="component" value="Unassembled WGS sequence"/>
</dbReference>
<evidence type="ECO:0000313" key="2">
    <source>
        <dbReference type="Proteomes" id="UP000033121"/>
    </source>
</evidence>
<reference evidence="1 2" key="1">
    <citation type="submission" date="2015-04" db="EMBL/GenBank/DDBJ databases">
        <title>Whole genome shotgun sequence of Flavihumibacter petaseus NBRC 106054.</title>
        <authorList>
            <person name="Miyazawa S."/>
            <person name="Hosoyama A."/>
            <person name="Hashimoto M."/>
            <person name="Noguchi M."/>
            <person name="Tsuchikane K."/>
            <person name="Ohji S."/>
            <person name="Yamazoe A."/>
            <person name="Ichikawa N."/>
            <person name="Kimura A."/>
            <person name="Fujita N."/>
        </authorList>
    </citation>
    <scope>NUCLEOTIDE SEQUENCE [LARGE SCALE GENOMIC DNA]</scope>
    <source>
        <strain evidence="1 2">NBRC 106054</strain>
    </source>
</reference>
<accession>A0A0E9N1C1</accession>
<sequence length="179" mass="21241">MNEETIIQHTRRWIEDVVIGCNFCPFAKREMDRGTIFYRVVSDAPDLFLLLREEMERLDNTPALETTLIILPEQLTAFTDYLDMLYQLEDFLIQEEYEGIYQLASFHPQYKFEGSTADDPANFTNRSPYPMFHLLREESIEKALEFYPDDPDDIPDRNIRFARQKGLAYMEVLRKACFE</sequence>
<proteinExistence type="predicted"/>
<gene>
    <name evidence="1" type="ORF">FPE01S_02_05410</name>
</gene>
<comment type="caution">
    <text evidence="1">The sequence shown here is derived from an EMBL/GenBank/DDBJ whole genome shotgun (WGS) entry which is preliminary data.</text>
</comment>
<dbReference type="STRING" id="1220578.FPE01S_02_05410"/>
<name>A0A0E9N1C1_9BACT</name>
<dbReference type="OrthoDB" id="277390at2"/>